<dbReference type="PANTHER" id="PTHR44757">
    <property type="entry name" value="DIGUANYLATE CYCLASE DGCP"/>
    <property type="match status" value="1"/>
</dbReference>
<dbReference type="SUPFAM" id="SSF141868">
    <property type="entry name" value="EAL domain-like"/>
    <property type="match status" value="1"/>
</dbReference>
<dbReference type="Gene3D" id="3.30.450.20">
    <property type="entry name" value="PAS domain"/>
    <property type="match status" value="2"/>
</dbReference>
<dbReference type="InterPro" id="IPR035919">
    <property type="entry name" value="EAL_sf"/>
</dbReference>
<dbReference type="CDD" id="cd01949">
    <property type="entry name" value="GGDEF"/>
    <property type="match status" value="1"/>
</dbReference>
<feature type="domain" description="GGDEF" evidence="3">
    <location>
        <begin position="289"/>
        <end position="426"/>
    </location>
</feature>
<dbReference type="EMBL" id="PDKO01000002">
    <property type="protein sequence ID" value="RXJ63928.1"/>
    <property type="molecule type" value="Genomic_DNA"/>
</dbReference>
<proteinExistence type="predicted"/>
<dbReference type="InterPro" id="IPR000160">
    <property type="entry name" value="GGDEF_dom"/>
</dbReference>
<dbReference type="SUPFAM" id="SSF55073">
    <property type="entry name" value="Nucleotide cyclase"/>
    <property type="match status" value="1"/>
</dbReference>
<reference evidence="4 5" key="1">
    <citation type="submission" date="2017-10" db="EMBL/GenBank/DDBJ databases">
        <title>Genomics of the genus Arcobacter.</title>
        <authorList>
            <person name="Perez-Cataluna A."/>
            <person name="Figueras M.J."/>
        </authorList>
    </citation>
    <scope>NUCLEOTIDE SEQUENCE [LARGE SCALE GENOMIC DNA]</scope>
    <source>
        <strain evidence="4 5">DSM 24636</strain>
    </source>
</reference>
<comment type="caution">
    <text evidence="4">The sequence shown here is derived from an EMBL/GenBank/DDBJ whole genome shotgun (WGS) entry which is preliminary data.</text>
</comment>
<dbReference type="RefSeq" id="WP_129081539.1">
    <property type="nucleotide sequence ID" value="NZ_CP041070.1"/>
</dbReference>
<dbReference type="OrthoDB" id="5372181at2"/>
<gene>
    <name evidence="4" type="ORF">CRV06_03005</name>
</gene>
<evidence type="ECO:0000313" key="4">
    <source>
        <dbReference type="EMBL" id="RXJ63928.1"/>
    </source>
</evidence>
<evidence type="ECO:0000259" key="3">
    <source>
        <dbReference type="PROSITE" id="PS50887"/>
    </source>
</evidence>
<dbReference type="PROSITE" id="PS50883">
    <property type="entry name" value="EAL"/>
    <property type="match status" value="1"/>
</dbReference>
<dbReference type="PROSITE" id="PS50887">
    <property type="entry name" value="GGDEF"/>
    <property type="match status" value="1"/>
</dbReference>
<dbReference type="CDD" id="cd00130">
    <property type="entry name" value="PAS"/>
    <property type="match status" value="1"/>
</dbReference>
<evidence type="ECO:0000259" key="2">
    <source>
        <dbReference type="PROSITE" id="PS50883"/>
    </source>
</evidence>
<dbReference type="SMART" id="SM00052">
    <property type="entry name" value="EAL"/>
    <property type="match status" value="1"/>
</dbReference>
<dbReference type="PROSITE" id="PS50112">
    <property type="entry name" value="PAS"/>
    <property type="match status" value="1"/>
</dbReference>
<dbReference type="SMART" id="SM00091">
    <property type="entry name" value="PAS"/>
    <property type="match status" value="2"/>
</dbReference>
<feature type="domain" description="PAS" evidence="1">
    <location>
        <begin position="138"/>
        <end position="208"/>
    </location>
</feature>
<dbReference type="STRING" id="877500.GCA_000935065_03075"/>
<dbReference type="AlphaFoldDB" id="A0A4V1LQ96"/>
<feature type="domain" description="EAL" evidence="2">
    <location>
        <begin position="435"/>
        <end position="681"/>
    </location>
</feature>
<protein>
    <submittedName>
        <fullName evidence="4">Diguanylate cyclase</fullName>
    </submittedName>
</protein>
<dbReference type="InterPro" id="IPR043128">
    <property type="entry name" value="Rev_trsase/Diguanyl_cyclase"/>
</dbReference>
<dbReference type="SMART" id="SM00267">
    <property type="entry name" value="GGDEF"/>
    <property type="match status" value="1"/>
</dbReference>
<dbReference type="NCBIfam" id="TIGR00254">
    <property type="entry name" value="GGDEF"/>
    <property type="match status" value="1"/>
</dbReference>
<dbReference type="InterPro" id="IPR001633">
    <property type="entry name" value="EAL_dom"/>
</dbReference>
<keyword evidence="5" id="KW-1185">Reference proteome</keyword>
<dbReference type="NCBIfam" id="TIGR00229">
    <property type="entry name" value="sensory_box"/>
    <property type="match status" value="1"/>
</dbReference>
<organism evidence="4 5">
    <name type="scientific">Halarcobacter anaerophilus</name>
    <dbReference type="NCBI Taxonomy" id="877500"/>
    <lineage>
        <taxon>Bacteria</taxon>
        <taxon>Pseudomonadati</taxon>
        <taxon>Campylobacterota</taxon>
        <taxon>Epsilonproteobacteria</taxon>
        <taxon>Campylobacterales</taxon>
        <taxon>Arcobacteraceae</taxon>
        <taxon>Halarcobacter</taxon>
    </lineage>
</organism>
<dbReference type="InterPro" id="IPR029787">
    <property type="entry name" value="Nucleotide_cyclase"/>
</dbReference>
<dbReference type="Pfam" id="PF13426">
    <property type="entry name" value="PAS_9"/>
    <property type="match status" value="1"/>
</dbReference>
<dbReference type="Gene3D" id="3.20.20.450">
    <property type="entry name" value="EAL domain"/>
    <property type="match status" value="1"/>
</dbReference>
<dbReference type="Proteomes" id="UP000290191">
    <property type="component" value="Unassembled WGS sequence"/>
</dbReference>
<dbReference type="PANTHER" id="PTHR44757:SF2">
    <property type="entry name" value="BIOFILM ARCHITECTURE MAINTENANCE PROTEIN MBAA"/>
    <property type="match status" value="1"/>
</dbReference>
<dbReference type="InterPro" id="IPR035965">
    <property type="entry name" value="PAS-like_dom_sf"/>
</dbReference>
<dbReference type="InterPro" id="IPR052155">
    <property type="entry name" value="Biofilm_reg_signaling"/>
</dbReference>
<accession>A0A4V1LQ96</accession>
<dbReference type="InterPro" id="IPR000014">
    <property type="entry name" value="PAS"/>
</dbReference>
<evidence type="ECO:0000259" key="1">
    <source>
        <dbReference type="PROSITE" id="PS50112"/>
    </source>
</evidence>
<dbReference type="Pfam" id="PF00990">
    <property type="entry name" value="GGDEF"/>
    <property type="match status" value="1"/>
</dbReference>
<name>A0A4V1LQ96_9BACT</name>
<dbReference type="Pfam" id="PF00563">
    <property type="entry name" value="EAL"/>
    <property type="match status" value="1"/>
</dbReference>
<dbReference type="Gene3D" id="3.30.70.270">
    <property type="match status" value="1"/>
</dbReference>
<sequence>MVQEYKQGKKEINSFNFIIDEMDALVYVIDIQSYKILYSNKKCEDEFGDVVGKTCYKALQKNRDKPCIECPLSDENNRVLGKSLKWEHKNTLNGKTYLFSDKIVRDNITGGLSKVQVGIDISKQKILEEEILRQQSKTLETFEELFNSTIEGLIIYDRDKKCIRVNNVAPKLLGYSAEEMIGMDALDFIEESSCPLVSTVIEKDEQEPYEVFMVKKSGDSFPALIRGKNILLNDEKIRVSAIIDITQIKEKEAEVSRLAYFDALTSLPNRVLFKDRVNLLISKSARYKTFGAFLFIDLDYFKTVNDTKGHDIGDKILIECSKRLKKIIRSSDSLARFGGDEFILLIDTQKMNRFDAIDSIKTVANKILKIIRKPFIIEDSQYQLSASIGISIFNDETSFEELLRKADGAMYYAKEKGRDNFSFFDPLLQKSLDRKAIVLDRLREAIALNKIEIAYQKQVGLNKEVIGVEALARWNDEKLGFVSPAEFIPIAEEGGLIITFGYFLIEEVVKVLKEWEDDEIKSKWRVSINVSLSQFEKDDFEFFLEDIIYKYKVNANLIRLEITESLLLKNSNKAVRKIDFLKDLGLTISIDDFGTGYSSLAYLKKLSIDELKIDKSFIDDIVTNESDEAIVTAILGIGNKFGFDVIAEGVETEEMHEKLLKLGCKYFQGYLFFKPMSKEKL</sequence>
<evidence type="ECO:0000313" key="5">
    <source>
        <dbReference type="Proteomes" id="UP000290191"/>
    </source>
</evidence>
<dbReference type="SUPFAM" id="SSF55785">
    <property type="entry name" value="PYP-like sensor domain (PAS domain)"/>
    <property type="match status" value="1"/>
</dbReference>
<dbReference type="CDD" id="cd01948">
    <property type="entry name" value="EAL"/>
    <property type="match status" value="1"/>
</dbReference>